<evidence type="ECO:0000256" key="2">
    <source>
        <dbReference type="ARBA" id="ARBA00022475"/>
    </source>
</evidence>
<dbReference type="InterPro" id="IPR010019">
    <property type="entry name" value="Integral_membrane_YccS"/>
</dbReference>
<comment type="subcellular location">
    <subcellularLocation>
        <location evidence="1">Cell membrane</location>
        <topology evidence="1">Multi-pass membrane protein</topology>
    </subcellularLocation>
</comment>
<dbReference type="PANTHER" id="PTHR30509:SF8">
    <property type="entry name" value="INNER MEMBRANE PROTEIN YCCS"/>
    <property type="match status" value="1"/>
</dbReference>
<dbReference type="InterPro" id="IPR032692">
    <property type="entry name" value="YccS_N"/>
</dbReference>
<evidence type="ECO:0000256" key="3">
    <source>
        <dbReference type="ARBA" id="ARBA00022692"/>
    </source>
</evidence>
<keyword evidence="10" id="KW-1185">Reference proteome</keyword>
<protein>
    <submittedName>
        <fullName evidence="9">TIGR01666 family membrane protein</fullName>
    </submittedName>
</protein>
<comment type="similarity">
    <text evidence="6">Belongs to the YccS/YhfK family.</text>
</comment>
<dbReference type="Proteomes" id="UP000215999">
    <property type="component" value="Unassembled WGS sequence"/>
</dbReference>
<dbReference type="InterPro" id="IPR049453">
    <property type="entry name" value="Memb_transporter_dom"/>
</dbReference>
<accession>A0ABX4G3G6</accession>
<dbReference type="RefSeq" id="WP_094956233.1">
    <property type="nucleotide sequence ID" value="NZ_NOIF01000015.1"/>
</dbReference>
<evidence type="ECO:0000256" key="1">
    <source>
        <dbReference type="ARBA" id="ARBA00004651"/>
    </source>
</evidence>
<evidence type="ECO:0000259" key="8">
    <source>
        <dbReference type="Pfam" id="PF13515"/>
    </source>
</evidence>
<dbReference type="EMBL" id="NOIF01000015">
    <property type="protein sequence ID" value="OZS45170.1"/>
    <property type="molecule type" value="Genomic_DNA"/>
</dbReference>
<gene>
    <name evidence="9" type="primary">yccS</name>
    <name evidence="9" type="ORF">ASV53_04325</name>
</gene>
<evidence type="ECO:0000256" key="4">
    <source>
        <dbReference type="ARBA" id="ARBA00022989"/>
    </source>
</evidence>
<dbReference type="NCBIfam" id="TIGR01667">
    <property type="entry name" value="YCCS_YHFK"/>
    <property type="match status" value="1"/>
</dbReference>
<dbReference type="Pfam" id="PF13515">
    <property type="entry name" value="FUSC_2"/>
    <property type="match status" value="1"/>
</dbReference>
<dbReference type="PANTHER" id="PTHR30509">
    <property type="entry name" value="P-HYDROXYBENZOIC ACID EFFLUX PUMP SUBUNIT-RELATED"/>
    <property type="match status" value="1"/>
</dbReference>
<reference evidence="9 10" key="1">
    <citation type="journal article" date="2016" name="Antonie Van Leeuwenhoek">
        <title>Photobacterium sanguinicancri sp. nov. isolated from marine animals.</title>
        <authorList>
            <person name="Gomez-Gil B."/>
            <person name="Roque A."/>
            <person name="Rotllant G."/>
            <person name="Romalde J.L."/>
            <person name="Doce A."/>
            <person name="Eggermont M."/>
            <person name="Defoirdt T."/>
        </authorList>
    </citation>
    <scope>NUCLEOTIDE SEQUENCE [LARGE SCALE GENOMIC DNA]</scope>
    <source>
        <strain evidence="9 10">CAIM 1827</strain>
    </source>
</reference>
<sequence length="739" mass="83230">MQNSRFKLTLGRYWANDRINYSIRVFIALVGVALPCWYWEATTAVTPLVLGIIASALAETDDNLRGRIKAQSMTLVCFLVASLSIELLFDTPWLFAIGLFVSTFGFIMLGAMGARYASIAFASLLLAVYTMLGAENSPNLWYQPTLLIAGASWYGMLSLTWQLLWPNQPVQQSLAGVFNEFAHYLDSKSKLFEPVLDMVPQPLRLEAASKNARVVTALNNAKATLLHRARRGQPNQTGDKFLKIYFLAQDIHERASSSHYRYQDLAAAFHRSDVLFRFQRLLTSQANACREISQALSMGKQYRHGAESVRALDELQESLNYLKAQKNPEWRVFLSQLEYLFNNLATVERQLSNVSNPDVAQTGDDIELADTEARSMKELWQRFIGQFTPDSILFRHALRMAIALVVGYGCIQALDLERGYWILLTTLFVCQPNYSATRQKLVQRVAGTLAGLLVGIPLLYLFPGQEGQLVLMVLAGVLFFAFRTVRYGLATTFITLLVLFCFNQLGEGFAVILPRLGDTLLGCLLAVLAVSYILPDWQANRLHNVMSSAITANRDYLGQIIGQYRIGKKDSLQYRVSRRDAHNTDAQLSTAISNMLAEPGRYRMATDECFRFLTLNHAMLSYISALGAHRTRLDEEYTHQLVAQAHRYIHSQLDCLSTQLAGNVCAAAPECDNELEQRLGQWRDEDCTSARMVLQQLHLIHRMLPELHSLANKLAARTTKPVKEKISNAKTLTKDNQQK</sequence>
<keyword evidence="5" id="KW-0472">Membrane</keyword>
<keyword evidence="4" id="KW-1133">Transmembrane helix</keyword>
<dbReference type="Pfam" id="PF12805">
    <property type="entry name" value="FUSC-like"/>
    <property type="match status" value="1"/>
</dbReference>
<proteinExistence type="inferred from homology"/>
<evidence type="ECO:0000256" key="6">
    <source>
        <dbReference type="ARBA" id="ARBA00043993"/>
    </source>
</evidence>
<feature type="domain" description="Integral membrane bound transporter" evidence="8">
    <location>
        <begin position="411"/>
        <end position="528"/>
    </location>
</feature>
<evidence type="ECO:0000313" key="9">
    <source>
        <dbReference type="EMBL" id="OZS45170.1"/>
    </source>
</evidence>
<feature type="domain" description="Integral membrane protein YccS N-terminal" evidence="7">
    <location>
        <begin position="73"/>
        <end position="351"/>
    </location>
</feature>
<dbReference type="NCBIfam" id="TIGR01666">
    <property type="entry name" value="YCCS"/>
    <property type="match status" value="1"/>
</dbReference>
<organism evidence="9 10">
    <name type="scientific">Photobacterium sanguinicancri</name>
    <dbReference type="NCBI Taxonomy" id="875932"/>
    <lineage>
        <taxon>Bacteria</taxon>
        <taxon>Pseudomonadati</taxon>
        <taxon>Pseudomonadota</taxon>
        <taxon>Gammaproteobacteria</taxon>
        <taxon>Vibrionales</taxon>
        <taxon>Vibrionaceae</taxon>
        <taxon>Photobacterium</taxon>
    </lineage>
</organism>
<dbReference type="InterPro" id="IPR010020">
    <property type="entry name" value="Integral_membrane_YCCS_YHJK"/>
</dbReference>
<evidence type="ECO:0000259" key="7">
    <source>
        <dbReference type="Pfam" id="PF12805"/>
    </source>
</evidence>
<keyword evidence="2" id="KW-1003">Cell membrane</keyword>
<evidence type="ECO:0000256" key="5">
    <source>
        <dbReference type="ARBA" id="ARBA00023136"/>
    </source>
</evidence>
<name>A0ABX4G3G6_9GAMM</name>
<keyword evidence="3" id="KW-0812">Transmembrane</keyword>
<comment type="caution">
    <text evidence="9">The sequence shown here is derived from an EMBL/GenBank/DDBJ whole genome shotgun (WGS) entry which is preliminary data.</text>
</comment>
<evidence type="ECO:0000313" key="10">
    <source>
        <dbReference type="Proteomes" id="UP000215999"/>
    </source>
</evidence>